<dbReference type="AlphaFoldDB" id="A0A6S6TQM9"/>
<feature type="transmembrane region" description="Helical" evidence="8">
    <location>
        <begin position="295"/>
        <end position="315"/>
    </location>
</feature>
<feature type="transmembrane region" description="Helical" evidence="8">
    <location>
        <begin position="143"/>
        <end position="164"/>
    </location>
</feature>
<evidence type="ECO:0000256" key="8">
    <source>
        <dbReference type="SAM" id="Phobius"/>
    </source>
</evidence>
<feature type="transmembrane region" description="Helical" evidence="8">
    <location>
        <begin position="490"/>
        <end position="510"/>
    </location>
</feature>
<feature type="transmembrane region" description="Helical" evidence="8">
    <location>
        <begin position="184"/>
        <end position="203"/>
    </location>
</feature>
<dbReference type="GO" id="GO:0005886">
    <property type="term" value="C:plasma membrane"/>
    <property type="evidence" value="ECO:0007669"/>
    <property type="project" value="UniProtKB-SubCell"/>
</dbReference>
<keyword evidence="4 8" id="KW-1133">Transmembrane helix</keyword>
<evidence type="ECO:0000256" key="3">
    <source>
        <dbReference type="ARBA" id="ARBA00022692"/>
    </source>
</evidence>
<accession>A0A6S6TQM9</accession>
<keyword evidence="6 8" id="KW-0472">Membrane</keyword>
<dbReference type="Pfam" id="PF00361">
    <property type="entry name" value="Proton_antipo_M"/>
    <property type="match status" value="1"/>
</dbReference>
<keyword evidence="2" id="KW-1003">Cell membrane</keyword>
<protein>
    <submittedName>
        <fullName evidence="10">NADH-ubiquinone oxidoreductase chain L (EC)</fullName>
        <ecNumber evidence="10">1.6.5.3</ecNumber>
    </submittedName>
</protein>
<sequence>MADFLPIIPFFIAAILTLFTRGWLRAVIMLVTPFIAAYGLYNLEIGHTYTFTLMGFDMTPIRIDKLSMLFGYLFAIAALLGNIYALYHKDTLQHFAAQAYAASAIGAILAGDMLTLFIYWELMALTSSVLIFARRTELSFHAGIRYLVMQVISGLLLLAGIIIYYQAVGNLDFNFIGLDAPGAWLMFLAFGIKSAFPFLHNWLTDAYPEATVSGTVFLSSFTTKVAVYALARSFAGEEILIYIGAVMAFFPIYYAVIENDLRRVLTYSLINQVGFMVVGIGIGTELALNGAVGHAFADVIFKGLLMMSMGAVLHATGEMRGSELGGLYKRMPKTTTFAIIGAASISAFPLFSGFVTKSMIVSAVLMEGYYGVWLILIFAAAGVFHHAGIKIPYFAFFAHDSKHIKTAKEAPSPMLWAMGLSSALCIAIGVFPDAFYAMMPWPMEYSPYDATHILTQLQLLFFSALAFVWLQLAGIYPAELKSVNIDAEWIYRKLFPKIIYSVGSAFAAFYNKFELKAQTVLTSTQNSATQLFGARGFLSNFRSLGGMVMWVGVILSASLFLYYL</sequence>
<dbReference type="PANTHER" id="PTHR42682:SF4">
    <property type="entry name" value="NADH-UBIQUINONE_PLASTOQUINONE"/>
    <property type="match status" value="1"/>
</dbReference>
<feature type="transmembrane region" description="Helical" evidence="8">
    <location>
        <begin position="99"/>
        <end position="122"/>
    </location>
</feature>
<feature type="transmembrane region" description="Helical" evidence="8">
    <location>
        <begin position="336"/>
        <end position="356"/>
    </location>
</feature>
<evidence type="ECO:0000313" key="10">
    <source>
        <dbReference type="EMBL" id="CAA6820407.1"/>
    </source>
</evidence>
<feature type="transmembrane region" description="Helical" evidence="8">
    <location>
        <begin position="215"/>
        <end position="233"/>
    </location>
</feature>
<feature type="transmembrane region" description="Helical" evidence="8">
    <location>
        <begin position="368"/>
        <end position="393"/>
    </location>
</feature>
<dbReference type="NCBIfam" id="NF009310">
    <property type="entry name" value="PRK12668.1"/>
    <property type="match status" value="1"/>
</dbReference>
<dbReference type="InterPro" id="IPR001750">
    <property type="entry name" value="ND/Mrp_TM"/>
</dbReference>
<organism evidence="10">
    <name type="scientific">uncultured Sulfurovum sp</name>
    <dbReference type="NCBI Taxonomy" id="269237"/>
    <lineage>
        <taxon>Bacteria</taxon>
        <taxon>Pseudomonadati</taxon>
        <taxon>Campylobacterota</taxon>
        <taxon>Epsilonproteobacteria</taxon>
        <taxon>Campylobacterales</taxon>
        <taxon>Sulfurovaceae</taxon>
        <taxon>Sulfurovum</taxon>
        <taxon>environmental samples</taxon>
    </lineage>
</organism>
<feature type="transmembrane region" description="Helical" evidence="8">
    <location>
        <begin position="264"/>
        <end position="283"/>
    </location>
</feature>
<evidence type="ECO:0000256" key="6">
    <source>
        <dbReference type="ARBA" id="ARBA00023136"/>
    </source>
</evidence>
<dbReference type="GO" id="GO:0016491">
    <property type="term" value="F:oxidoreductase activity"/>
    <property type="evidence" value="ECO:0007669"/>
    <property type="project" value="UniProtKB-KW"/>
</dbReference>
<dbReference type="InterPro" id="IPR052175">
    <property type="entry name" value="ComplexI-like_HydComp"/>
</dbReference>
<dbReference type="PANTHER" id="PTHR42682">
    <property type="entry name" value="HYDROGENASE-4 COMPONENT F"/>
    <property type="match status" value="1"/>
</dbReference>
<evidence type="ECO:0000259" key="9">
    <source>
        <dbReference type="Pfam" id="PF00361"/>
    </source>
</evidence>
<feature type="domain" description="NADH:quinone oxidoreductase/Mrp antiporter transmembrane" evidence="9">
    <location>
        <begin position="110"/>
        <end position="378"/>
    </location>
</feature>
<evidence type="ECO:0000256" key="2">
    <source>
        <dbReference type="ARBA" id="ARBA00022475"/>
    </source>
</evidence>
<keyword evidence="10" id="KW-0830">Ubiquinone</keyword>
<reference evidence="10" key="1">
    <citation type="submission" date="2020-01" db="EMBL/GenBank/DDBJ databases">
        <authorList>
            <person name="Meier V. D."/>
            <person name="Meier V D."/>
        </authorList>
    </citation>
    <scope>NUCLEOTIDE SEQUENCE</scope>
    <source>
        <strain evidence="10">HLG_WM_MAG_01</strain>
    </source>
</reference>
<comment type="subcellular location">
    <subcellularLocation>
        <location evidence="1">Cell membrane</location>
        <topology evidence="1">Multi-pass membrane protein</topology>
    </subcellularLocation>
    <subcellularLocation>
        <location evidence="7">Membrane</location>
        <topology evidence="7">Multi-pass membrane protein</topology>
    </subcellularLocation>
</comment>
<keyword evidence="3 7" id="KW-0812">Transmembrane</keyword>
<feature type="transmembrane region" description="Helical" evidence="8">
    <location>
        <begin position="414"/>
        <end position="439"/>
    </location>
</feature>
<feature type="transmembrane region" description="Helical" evidence="8">
    <location>
        <begin position="66"/>
        <end position="87"/>
    </location>
</feature>
<feature type="transmembrane region" description="Helical" evidence="8">
    <location>
        <begin position="459"/>
        <end position="478"/>
    </location>
</feature>
<evidence type="ECO:0000256" key="1">
    <source>
        <dbReference type="ARBA" id="ARBA00004651"/>
    </source>
</evidence>
<proteinExistence type="predicted"/>
<dbReference type="EC" id="1.6.5.3" evidence="10"/>
<feature type="transmembrane region" description="Helical" evidence="8">
    <location>
        <begin position="544"/>
        <end position="563"/>
    </location>
</feature>
<evidence type="ECO:0000256" key="4">
    <source>
        <dbReference type="ARBA" id="ARBA00022989"/>
    </source>
</evidence>
<evidence type="ECO:0000256" key="7">
    <source>
        <dbReference type="RuleBase" id="RU000320"/>
    </source>
</evidence>
<name>A0A6S6TQM9_9BACT</name>
<gene>
    <name evidence="10" type="ORF">HELGO_WM654</name>
</gene>
<dbReference type="EMBL" id="CACVAS010000107">
    <property type="protein sequence ID" value="CAA6820407.1"/>
    <property type="molecule type" value="Genomic_DNA"/>
</dbReference>
<feature type="transmembrane region" description="Helical" evidence="8">
    <location>
        <begin position="239"/>
        <end position="257"/>
    </location>
</feature>
<evidence type="ECO:0000256" key="5">
    <source>
        <dbReference type="ARBA" id="ARBA00023002"/>
    </source>
</evidence>
<keyword evidence="5 10" id="KW-0560">Oxidoreductase</keyword>
<feature type="transmembrane region" description="Helical" evidence="8">
    <location>
        <begin position="6"/>
        <end position="24"/>
    </location>
</feature>